<dbReference type="InterPro" id="IPR003593">
    <property type="entry name" value="AAA+_ATPase"/>
</dbReference>
<comment type="similarity">
    <text evidence="1">Belongs to the ABC transporter superfamily.</text>
</comment>
<protein>
    <submittedName>
        <fullName evidence="6">Vitamin B12 import ATP-binding protein BtuD</fullName>
    </submittedName>
</protein>
<dbReference type="Gene3D" id="3.40.50.300">
    <property type="entry name" value="P-loop containing nucleotide triphosphate hydrolases"/>
    <property type="match status" value="1"/>
</dbReference>
<name>A0ABY6HTI2_9ARCH</name>
<keyword evidence="4 6" id="KW-0067">ATP-binding</keyword>
<accession>A0ABY6HTI2</accession>
<organism evidence="6 7">
    <name type="scientific">Candidatus Lokiarchaeum ossiferum</name>
    <dbReference type="NCBI Taxonomy" id="2951803"/>
    <lineage>
        <taxon>Archaea</taxon>
        <taxon>Promethearchaeati</taxon>
        <taxon>Promethearchaeota</taxon>
        <taxon>Promethearchaeia</taxon>
        <taxon>Promethearchaeales</taxon>
        <taxon>Promethearchaeaceae</taxon>
        <taxon>Candidatus Lokiarchaeum</taxon>
    </lineage>
</organism>
<evidence type="ECO:0000313" key="7">
    <source>
        <dbReference type="Proteomes" id="UP001208689"/>
    </source>
</evidence>
<keyword evidence="3" id="KW-0547">Nucleotide-binding</keyword>
<dbReference type="Proteomes" id="UP001208689">
    <property type="component" value="Chromosome"/>
</dbReference>
<dbReference type="GO" id="GO:0005524">
    <property type="term" value="F:ATP binding"/>
    <property type="evidence" value="ECO:0007669"/>
    <property type="project" value="UniProtKB-KW"/>
</dbReference>
<keyword evidence="2" id="KW-0813">Transport</keyword>
<keyword evidence="7" id="KW-1185">Reference proteome</keyword>
<dbReference type="PROSITE" id="PS50893">
    <property type="entry name" value="ABC_TRANSPORTER_2"/>
    <property type="match status" value="1"/>
</dbReference>
<dbReference type="Pfam" id="PF00005">
    <property type="entry name" value="ABC_tran"/>
    <property type="match status" value="1"/>
</dbReference>
<dbReference type="CDD" id="cd03255">
    <property type="entry name" value="ABC_MJ0796_LolCDE_FtsE"/>
    <property type="match status" value="1"/>
</dbReference>
<dbReference type="InterPro" id="IPR017871">
    <property type="entry name" value="ABC_transporter-like_CS"/>
</dbReference>
<reference evidence="6" key="1">
    <citation type="submission" date="2022-09" db="EMBL/GenBank/DDBJ databases">
        <title>Actin cytoskeleton and complex cell architecture in an #Asgard archaeon.</title>
        <authorList>
            <person name="Ponce Toledo R.I."/>
            <person name="Schleper C."/>
            <person name="Rodrigues Oliveira T."/>
            <person name="Wollweber F."/>
            <person name="Xu J."/>
            <person name="Rittmann S."/>
            <person name="Klingl A."/>
            <person name="Pilhofer M."/>
        </authorList>
    </citation>
    <scope>NUCLEOTIDE SEQUENCE</scope>
    <source>
        <strain evidence="6">B-35</strain>
    </source>
</reference>
<dbReference type="PROSITE" id="PS00211">
    <property type="entry name" value="ABC_TRANSPORTER_1"/>
    <property type="match status" value="1"/>
</dbReference>
<evidence type="ECO:0000313" key="6">
    <source>
        <dbReference type="EMBL" id="UYP46832.1"/>
    </source>
</evidence>
<dbReference type="InterPro" id="IPR017911">
    <property type="entry name" value="MacB-like_ATP-bd"/>
</dbReference>
<evidence type="ECO:0000256" key="1">
    <source>
        <dbReference type="ARBA" id="ARBA00005417"/>
    </source>
</evidence>
<dbReference type="InterPro" id="IPR027417">
    <property type="entry name" value="P-loop_NTPase"/>
</dbReference>
<evidence type="ECO:0000259" key="5">
    <source>
        <dbReference type="PROSITE" id="PS50893"/>
    </source>
</evidence>
<dbReference type="PANTHER" id="PTHR42798">
    <property type="entry name" value="LIPOPROTEIN-RELEASING SYSTEM ATP-BINDING PROTEIN LOLD"/>
    <property type="match status" value="1"/>
</dbReference>
<evidence type="ECO:0000256" key="2">
    <source>
        <dbReference type="ARBA" id="ARBA00022448"/>
    </source>
</evidence>
<dbReference type="PANTHER" id="PTHR42798:SF2">
    <property type="entry name" value="ABC TRANSPORTER ATP-BINDING PROTEIN MG467-RELATED"/>
    <property type="match status" value="1"/>
</dbReference>
<dbReference type="SUPFAM" id="SSF52540">
    <property type="entry name" value="P-loop containing nucleoside triphosphate hydrolases"/>
    <property type="match status" value="1"/>
</dbReference>
<dbReference type="SMART" id="SM00382">
    <property type="entry name" value="AAA"/>
    <property type="match status" value="1"/>
</dbReference>
<sequence>MSEEDSNEKNIEQKSPAVSLEGVYKIYKQGHLEVIALNNIDLTVYPGELVVIMGPSGSGKTTLLNIIAGLERPNAGSVKVKELEISRLKDEGIQQLLQNDIGIIFQFFNLIPSLTAAGNVEMPMIVAKKPKSERKTRVEELLNDVGLKNRTRHRPFTLSGGEKQRVAIAQAFANNPKLILADEPTGNIDSVSAEKIMGIFHQNMEKYPDKAMIIVTHDPAFRKIADRTYIIRDGQFVREIGKMAMKDLNSNEYDYSDENSQIIDIKPKHEQSKVLIEEPQDIFKMESITECPICHSKNILKGYDKNLSAFHIHGSQMITTLSIACLNCHSMNFQNVAIFNVKKDLV</sequence>
<feature type="domain" description="ABC transporter" evidence="5">
    <location>
        <begin position="18"/>
        <end position="258"/>
    </location>
</feature>
<evidence type="ECO:0000256" key="4">
    <source>
        <dbReference type="ARBA" id="ARBA00022840"/>
    </source>
</evidence>
<proteinExistence type="inferred from homology"/>
<dbReference type="EMBL" id="CP104013">
    <property type="protein sequence ID" value="UYP46832.1"/>
    <property type="molecule type" value="Genomic_DNA"/>
</dbReference>
<gene>
    <name evidence="6" type="ORF">NEF87_003117</name>
</gene>
<dbReference type="InterPro" id="IPR003439">
    <property type="entry name" value="ABC_transporter-like_ATP-bd"/>
</dbReference>
<evidence type="ECO:0000256" key="3">
    <source>
        <dbReference type="ARBA" id="ARBA00022741"/>
    </source>
</evidence>